<dbReference type="PANTHER" id="PTHR12788">
    <property type="entry name" value="PROTEIN-TYROSINE SULFOTRANSFERASE 2"/>
    <property type="match status" value="1"/>
</dbReference>
<dbReference type="SUPFAM" id="SSF48452">
    <property type="entry name" value="TPR-like"/>
    <property type="match status" value="1"/>
</dbReference>
<evidence type="ECO:0000256" key="2">
    <source>
        <dbReference type="PROSITE-ProRule" id="PRU00339"/>
    </source>
</evidence>
<dbReference type="PANTHER" id="PTHR12788:SF10">
    <property type="entry name" value="PROTEIN-TYROSINE SULFOTRANSFERASE"/>
    <property type="match status" value="1"/>
</dbReference>
<keyword evidence="2" id="KW-0802">TPR repeat</keyword>
<keyword evidence="4" id="KW-1185">Reference proteome</keyword>
<accession>A0ABS7XB68</accession>
<dbReference type="InterPro" id="IPR027417">
    <property type="entry name" value="P-loop_NTPase"/>
</dbReference>
<dbReference type="SMART" id="SM00028">
    <property type="entry name" value="TPR"/>
    <property type="match status" value="4"/>
</dbReference>
<dbReference type="SUPFAM" id="SSF52540">
    <property type="entry name" value="P-loop containing nucleoside triphosphate hydrolases"/>
    <property type="match status" value="1"/>
</dbReference>
<gene>
    <name evidence="3" type="ORF">I4W93_014515</name>
</gene>
<dbReference type="Gene3D" id="3.40.50.300">
    <property type="entry name" value="P-loop containing nucleotide triphosphate hydrolases"/>
    <property type="match status" value="1"/>
</dbReference>
<keyword evidence="1" id="KW-0808">Transferase</keyword>
<organism evidence="3 4">
    <name type="scientific">Rheinheimera maricola</name>
    <dbReference type="NCBI Taxonomy" id="2793282"/>
    <lineage>
        <taxon>Bacteria</taxon>
        <taxon>Pseudomonadati</taxon>
        <taxon>Pseudomonadota</taxon>
        <taxon>Gammaproteobacteria</taxon>
        <taxon>Chromatiales</taxon>
        <taxon>Chromatiaceae</taxon>
        <taxon>Rheinheimera</taxon>
    </lineage>
</organism>
<proteinExistence type="predicted"/>
<reference evidence="3 4" key="1">
    <citation type="submission" date="2020-12" db="EMBL/GenBank/DDBJ databases">
        <authorList>
            <person name="Ruan W."/>
            <person name="Khan S.A."/>
            <person name="Jeon C.O."/>
        </authorList>
    </citation>
    <scope>NUCLEOTIDE SEQUENCE [LARGE SCALE GENOMIC DNA]</scope>
    <source>
        <strain evidence="3 4">MA-13</strain>
    </source>
</reference>
<dbReference type="Pfam" id="PF13469">
    <property type="entry name" value="Sulfotransfer_3"/>
    <property type="match status" value="1"/>
</dbReference>
<dbReference type="InterPro" id="IPR026634">
    <property type="entry name" value="TPST-like"/>
</dbReference>
<sequence length="540" mass="61531">MTVSDKVKPATATLLQQRQKLLQQFAATPQSAALALQLAQCYVSCGEAEAAFDTFMRFMQLCTHQLSYLAPFCSLLHQQGFAAQAARLYAHYCAKMPDRASLFYNHAYYLRFAGQYQQAITQYQQALRLNITQPEEVLLNIAVIFSDHLRQEELAEQALLQALQLKPDYVPALYNLANLAEQQGDKVRSEALFKRIVELDSHYYQAYARLADVMTFKQPQDPVIHQMLNAVASSKIDADSKINLHFALGKAFDDCQIYSKAAAHYIEANRLNAMTMPAYQPAATEQLMQQIIQTITPGWLKLHQLDSSAAPIFICGMFRSGSTLAEQILAQHSKVTAGGEIEFFHRELHCIYPLQCAGINQSVLMDLAQRYLQYCQQCFGSTEMLTDKRPDNYLYLGLLKALFPRAKFIFTRRNKPDNCLSVYFLRLGSAMNYANRLEHTIHYYQQHDLLMAHWQQMFGSDIYTLDYDQLVVQPETTLQPLLDFLGLEYQPQLLQFHQAKNAVKTASVWQVRQPLYKHASGRSSNYAAVLPELAQLLVEP</sequence>
<dbReference type="Gene3D" id="1.25.40.10">
    <property type="entry name" value="Tetratricopeptide repeat domain"/>
    <property type="match status" value="1"/>
</dbReference>
<dbReference type="InterPro" id="IPR019734">
    <property type="entry name" value="TPR_rpt"/>
</dbReference>
<feature type="repeat" description="TPR" evidence="2">
    <location>
        <begin position="100"/>
        <end position="133"/>
    </location>
</feature>
<dbReference type="Pfam" id="PF13181">
    <property type="entry name" value="TPR_8"/>
    <property type="match status" value="2"/>
</dbReference>
<comment type="caution">
    <text evidence="3">The sequence shown here is derived from an EMBL/GenBank/DDBJ whole genome shotgun (WGS) entry which is preliminary data.</text>
</comment>
<dbReference type="Proteomes" id="UP000663814">
    <property type="component" value="Unassembled WGS sequence"/>
</dbReference>
<dbReference type="EMBL" id="JAERPS020000005">
    <property type="protein sequence ID" value="MBZ9612805.1"/>
    <property type="molecule type" value="Genomic_DNA"/>
</dbReference>
<evidence type="ECO:0000313" key="3">
    <source>
        <dbReference type="EMBL" id="MBZ9612805.1"/>
    </source>
</evidence>
<evidence type="ECO:0000256" key="1">
    <source>
        <dbReference type="ARBA" id="ARBA00022679"/>
    </source>
</evidence>
<protein>
    <submittedName>
        <fullName evidence="3">Sulfotransferase</fullName>
    </submittedName>
</protein>
<reference evidence="3 4" key="2">
    <citation type="submission" date="2021-08" db="EMBL/GenBank/DDBJ databases">
        <title>Rheinheimera aquimaris sp. nov., isolated from seawater of the East Sea in Korea.</title>
        <authorList>
            <person name="Kim K.H."/>
            <person name="Wenting R."/>
            <person name="Kim K.R."/>
            <person name="Jeon C.O."/>
        </authorList>
    </citation>
    <scope>NUCLEOTIDE SEQUENCE [LARGE SCALE GENOMIC DNA]</scope>
    <source>
        <strain evidence="3 4">MA-13</strain>
    </source>
</reference>
<dbReference type="InterPro" id="IPR011990">
    <property type="entry name" value="TPR-like_helical_dom_sf"/>
</dbReference>
<dbReference type="RefSeq" id="WP_205312286.1">
    <property type="nucleotide sequence ID" value="NZ_JAERPS020000005.1"/>
</dbReference>
<name>A0ABS7XB68_9GAMM</name>
<dbReference type="PROSITE" id="PS50005">
    <property type="entry name" value="TPR"/>
    <property type="match status" value="1"/>
</dbReference>
<evidence type="ECO:0000313" key="4">
    <source>
        <dbReference type="Proteomes" id="UP000663814"/>
    </source>
</evidence>